<proteinExistence type="predicted"/>
<sequence length="158" mass="17599">MLRPSGRRGDDDLDPFMDRTSRVQGRTVIASSVDIVHLTSRLHLPLFLLAYGSAHPPSDPPPAVYDPYLHAPIVRPHIPYRSSAQEPLNEFSGPARKLGAEFFEERKKVKASDWEQTGPTEGGPVDLKLIPSYSDHVAGSWFIEVPIALHGTYKVEPY</sequence>
<evidence type="ECO:0000313" key="1">
    <source>
        <dbReference type="EMBL" id="KAI5657020.1"/>
    </source>
</evidence>
<keyword evidence="2" id="KW-1185">Reference proteome</keyword>
<gene>
    <name evidence="1" type="ORF">M9H77_25813</name>
</gene>
<protein>
    <submittedName>
        <fullName evidence="1">Uncharacterized protein</fullName>
    </submittedName>
</protein>
<dbReference type="EMBL" id="CM044706">
    <property type="protein sequence ID" value="KAI5657020.1"/>
    <property type="molecule type" value="Genomic_DNA"/>
</dbReference>
<evidence type="ECO:0000313" key="2">
    <source>
        <dbReference type="Proteomes" id="UP001060085"/>
    </source>
</evidence>
<accession>A0ACC0A9S5</accession>
<organism evidence="1 2">
    <name type="scientific">Catharanthus roseus</name>
    <name type="common">Madagascar periwinkle</name>
    <name type="synonym">Vinca rosea</name>
    <dbReference type="NCBI Taxonomy" id="4058"/>
    <lineage>
        <taxon>Eukaryota</taxon>
        <taxon>Viridiplantae</taxon>
        <taxon>Streptophyta</taxon>
        <taxon>Embryophyta</taxon>
        <taxon>Tracheophyta</taxon>
        <taxon>Spermatophyta</taxon>
        <taxon>Magnoliopsida</taxon>
        <taxon>eudicotyledons</taxon>
        <taxon>Gunneridae</taxon>
        <taxon>Pentapetalae</taxon>
        <taxon>asterids</taxon>
        <taxon>lamiids</taxon>
        <taxon>Gentianales</taxon>
        <taxon>Apocynaceae</taxon>
        <taxon>Rauvolfioideae</taxon>
        <taxon>Vinceae</taxon>
        <taxon>Catharanthinae</taxon>
        <taxon>Catharanthus</taxon>
    </lineage>
</organism>
<reference evidence="2" key="1">
    <citation type="journal article" date="2023" name="Nat. Plants">
        <title>Single-cell RNA sequencing provides a high-resolution roadmap for understanding the multicellular compartmentation of specialized metabolism.</title>
        <authorList>
            <person name="Sun S."/>
            <person name="Shen X."/>
            <person name="Li Y."/>
            <person name="Li Y."/>
            <person name="Wang S."/>
            <person name="Li R."/>
            <person name="Zhang H."/>
            <person name="Shen G."/>
            <person name="Guo B."/>
            <person name="Wei J."/>
            <person name="Xu J."/>
            <person name="St-Pierre B."/>
            <person name="Chen S."/>
            <person name="Sun C."/>
        </authorList>
    </citation>
    <scope>NUCLEOTIDE SEQUENCE [LARGE SCALE GENOMIC DNA]</scope>
</reference>
<name>A0ACC0A9S5_CATRO</name>
<comment type="caution">
    <text evidence="1">The sequence shown here is derived from an EMBL/GenBank/DDBJ whole genome shotgun (WGS) entry which is preliminary data.</text>
</comment>
<dbReference type="Proteomes" id="UP001060085">
    <property type="component" value="Linkage Group LG06"/>
</dbReference>